<name>A0A2V3IWK3_9FLOR</name>
<evidence type="ECO:0000313" key="3">
    <source>
        <dbReference type="Proteomes" id="UP000247409"/>
    </source>
</evidence>
<feature type="compositionally biased region" description="Low complexity" evidence="1">
    <location>
        <begin position="26"/>
        <end position="41"/>
    </location>
</feature>
<dbReference type="AlphaFoldDB" id="A0A2V3IWK3"/>
<evidence type="ECO:0000256" key="1">
    <source>
        <dbReference type="SAM" id="MobiDB-lite"/>
    </source>
</evidence>
<proteinExistence type="predicted"/>
<dbReference type="OrthoDB" id="10479405at2759"/>
<feature type="region of interest" description="Disordered" evidence="1">
    <location>
        <begin position="199"/>
        <end position="255"/>
    </location>
</feature>
<sequence>MTAFILPSVTALPTSLSSRPHARLQSKSPTRSATSPPSRLRMSSQPSSRKPTWPQLAVIITATTTASLFPTFTKSTSLTLTQPAQAATSSVDTTQSPSLSGPIPLKALGIKRDQFLSERELRRKKTTQLNETEQEIMELEEWEAQTESFRGMQAFWAGIISVGGIFLLYKGGVMWENWIKEQERKDMEEEIKLTGTFIDPRAVRKDEDKGDASKNKNKPKDSGPSSGPSAPPKDPADGDKPSGGIDSLEKLFGQS</sequence>
<dbReference type="EMBL" id="NBIV01000037">
    <property type="protein sequence ID" value="PXF46469.1"/>
    <property type="molecule type" value="Genomic_DNA"/>
</dbReference>
<dbReference type="Proteomes" id="UP000247409">
    <property type="component" value="Unassembled WGS sequence"/>
</dbReference>
<gene>
    <name evidence="2" type="ORF">BWQ96_03704</name>
</gene>
<feature type="region of interest" description="Disordered" evidence="1">
    <location>
        <begin position="14"/>
        <end position="52"/>
    </location>
</feature>
<reference evidence="2 3" key="1">
    <citation type="journal article" date="2018" name="Mol. Biol. Evol.">
        <title>Analysis of the draft genome of the red seaweed Gracilariopsis chorda provides insights into genome size evolution in Rhodophyta.</title>
        <authorList>
            <person name="Lee J."/>
            <person name="Yang E.C."/>
            <person name="Graf L."/>
            <person name="Yang J.H."/>
            <person name="Qiu H."/>
            <person name="Zel Zion U."/>
            <person name="Chan C.X."/>
            <person name="Stephens T.G."/>
            <person name="Weber A.P.M."/>
            <person name="Boo G.H."/>
            <person name="Boo S.M."/>
            <person name="Kim K.M."/>
            <person name="Shin Y."/>
            <person name="Jung M."/>
            <person name="Lee S.J."/>
            <person name="Yim H.S."/>
            <person name="Lee J.H."/>
            <person name="Bhattacharya D."/>
            <person name="Yoon H.S."/>
        </authorList>
    </citation>
    <scope>NUCLEOTIDE SEQUENCE [LARGE SCALE GENOMIC DNA]</scope>
    <source>
        <strain evidence="2 3">SKKU-2015</strain>
        <tissue evidence="2">Whole body</tissue>
    </source>
</reference>
<accession>A0A2V3IWK3</accession>
<protein>
    <submittedName>
        <fullName evidence="2">Uncharacterized protein</fullName>
    </submittedName>
</protein>
<organism evidence="2 3">
    <name type="scientific">Gracilariopsis chorda</name>
    <dbReference type="NCBI Taxonomy" id="448386"/>
    <lineage>
        <taxon>Eukaryota</taxon>
        <taxon>Rhodophyta</taxon>
        <taxon>Florideophyceae</taxon>
        <taxon>Rhodymeniophycidae</taxon>
        <taxon>Gracilariales</taxon>
        <taxon>Gracilariaceae</taxon>
        <taxon>Gracilariopsis</taxon>
    </lineage>
</organism>
<keyword evidence="3" id="KW-1185">Reference proteome</keyword>
<feature type="compositionally biased region" description="Basic and acidic residues" evidence="1">
    <location>
        <begin position="201"/>
        <end position="221"/>
    </location>
</feature>
<comment type="caution">
    <text evidence="2">The sequence shown here is derived from an EMBL/GenBank/DDBJ whole genome shotgun (WGS) entry which is preliminary data.</text>
</comment>
<evidence type="ECO:0000313" key="2">
    <source>
        <dbReference type="EMBL" id="PXF46469.1"/>
    </source>
</evidence>